<evidence type="ECO:0000256" key="4">
    <source>
        <dbReference type="ARBA" id="ARBA00022801"/>
    </source>
</evidence>
<dbReference type="InterPro" id="IPR001650">
    <property type="entry name" value="Helicase_C-like"/>
</dbReference>
<sequence length="1319" mass="146825">MARSGAARVSLPIVMPSSVPKSRPSLHERVSALRTADQRALRRRLREARELEGPARGEAFAKIEADVESREAALAARAAGVPKIVYPEELPVSQRKDDILAAIRDHQVVIIAGETGSGKTTQIPKICLELGRGVRGMIGHTQPRRIAARAVAERIAEELGSPLGEAVGWKVRFTDQVSDKSYVKLMTDGILLTEIQHDRLLSAYDTIIIDEAHERSLNIDFILGCLKQILPKRPDLKVIVTSATIDPERFAKHFASGEQGRSGTEAKPAPILEVSGRTYPVEIRYRPLRSEEGEEDRDQTDGILDAVNELSRAGDGDILVFLSGEQEIRDTADALEKAKLRHTEVVPLYARLSAEEQHRVFRPHTGRRIILSTNVAETSLTVPGIRYVVDAGYARISRYSARTKVQRLPIEAISQASANQRAGRCGRVAEGICIRLYSEDDFNARPEFTDAEILRTNLASVILQMTAAKLGRVETFPFVDAPDSRNIKDGMDLLVELGALEDVRAGERRLTRAGRDIARLPIDPRLARMILQARDEGCVRAVAVITAAMSIQDPKERPADKRAQADQSHARFNDPDSDFSAFLNLWRYLEDERRSRSSSAFRRMCKQEYLHYLRIREWQDLVRQILGVLKSLKIPVEDPDLTPDPKRVHTALLSGLLSHIGVKEADTREYLGGRNAKFAIFPGSGLAKKQPRWVVAGELVETSRLWGRVCAKIEPEWVEPIAQHLVKRTYSEPHWSKRSGAVMAFERVTLYGVPIVARRSVNFGRIDVPLSRELFIRHALVQGEWETHHRFLADNLAKITEVEELESRVRQRGLLADEQTLFDFYDERVPADVVSGRHFDSWWKKQRDKTLLDFDEALLLGDRAEAVDEGDYPEVWTSEGADLELDYEFEPGSARDGVTVAVPLPALQLLDQDAFTWQVPGLRAEFAEALIKSLPKSLRRSFVPAPDFAKAAVARMAPAPGRPMMAALADTLKSMTNVHVPFDAFDLAKVPGHLLVTFQVKDEDGAVLAEGKELGALQRQLAPKTQEAAAEAFDLERTGLKTWDFDALPKLHETPRKGYTAKAYPALVDEGATVGVKAFPDPASQAANMWAGTRRLLRLNCPDPRLKDALTRNEQLALATGPYANVDALLADCVRTVLDKVLIEGGGPAWDRAGFEALLGRARPEVAGESPAVARKAAAVLTETREAARLLEGKFDFTMLAAMSDMRRQLEGLTGTDGFVGATGWWRLDDLHRYVKGIAYRAKRVVADVAGDKGKMDVIHSLEADRDALARSRPAALRSGEGREVRWMLEELRISFFAQQLGTRYQVSEKRIRKLLQTL</sequence>
<protein>
    <recommendedName>
        <fullName evidence="2">RNA helicase</fullName>
        <ecNumber evidence="2">3.6.4.13</ecNumber>
    </recommendedName>
</protein>
<reference evidence="12" key="1">
    <citation type="submission" date="2016-10" db="EMBL/GenBank/DDBJ databases">
        <authorList>
            <person name="Varghese N."/>
            <person name="Submissions S."/>
        </authorList>
    </citation>
    <scope>NUCLEOTIDE SEQUENCE [LARGE SCALE GENOMIC DNA]</scope>
    <source>
        <strain evidence="12">CGMCC 4.3147</strain>
    </source>
</reference>
<keyword evidence="6" id="KW-0067">ATP-binding</keyword>
<evidence type="ECO:0000256" key="6">
    <source>
        <dbReference type="ARBA" id="ARBA00022840"/>
    </source>
</evidence>
<accession>A0A1G9DRP3</accession>
<keyword evidence="12" id="KW-1185">Reference proteome</keyword>
<dbReference type="PANTHER" id="PTHR18934:SF99">
    <property type="entry name" value="ATP-DEPENDENT RNA HELICASE DHX37-RELATED"/>
    <property type="match status" value="1"/>
</dbReference>
<evidence type="ECO:0000256" key="7">
    <source>
        <dbReference type="ARBA" id="ARBA00047984"/>
    </source>
</evidence>
<dbReference type="Proteomes" id="UP000198662">
    <property type="component" value="Unassembled WGS sequence"/>
</dbReference>
<dbReference type="PANTHER" id="PTHR18934">
    <property type="entry name" value="ATP-DEPENDENT RNA HELICASE"/>
    <property type="match status" value="1"/>
</dbReference>
<dbReference type="SMART" id="SM00487">
    <property type="entry name" value="DEXDc"/>
    <property type="match status" value="1"/>
</dbReference>
<dbReference type="InterPro" id="IPR010222">
    <property type="entry name" value="RNA_helicase_HrpA"/>
</dbReference>
<dbReference type="STRING" id="380244.SAMN05216298_1056"/>
<dbReference type="PROSITE" id="PS51194">
    <property type="entry name" value="HELICASE_CTER"/>
    <property type="match status" value="1"/>
</dbReference>
<dbReference type="FunFam" id="3.40.50.300:FF:000575">
    <property type="entry name" value="ATP-dependent helicase hrpA"/>
    <property type="match status" value="1"/>
</dbReference>
<dbReference type="EC" id="3.6.4.13" evidence="2"/>
<dbReference type="NCBIfam" id="TIGR01967">
    <property type="entry name" value="DEAH_box_HrpA"/>
    <property type="match status" value="1"/>
</dbReference>
<dbReference type="GO" id="GO:0016787">
    <property type="term" value="F:hydrolase activity"/>
    <property type="evidence" value="ECO:0007669"/>
    <property type="project" value="UniProtKB-KW"/>
</dbReference>
<dbReference type="InterPro" id="IPR003593">
    <property type="entry name" value="AAA+_ATPase"/>
</dbReference>
<name>A0A1G9DRP3_9ACTN</name>
<dbReference type="PROSITE" id="PS51192">
    <property type="entry name" value="HELICASE_ATP_BIND_1"/>
    <property type="match status" value="1"/>
</dbReference>
<dbReference type="CDD" id="cd17989">
    <property type="entry name" value="DEXHc_HrpA"/>
    <property type="match status" value="1"/>
</dbReference>
<evidence type="ECO:0000313" key="11">
    <source>
        <dbReference type="EMBL" id="SDK66557.1"/>
    </source>
</evidence>
<evidence type="ECO:0000259" key="9">
    <source>
        <dbReference type="PROSITE" id="PS51192"/>
    </source>
</evidence>
<dbReference type="Gene3D" id="3.40.50.300">
    <property type="entry name" value="P-loop containing nucleotide triphosphate hydrolases"/>
    <property type="match status" value="2"/>
</dbReference>
<keyword evidence="3" id="KW-0547">Nucleotide-binding</keyword>
<dbReference type="InterPro" id="IPR011709">
    <property type="entry name" value="DEAD-box_helicase_OB_fold"/>
</dbReference>
<dbReference type="FunFam" id="3.40.50.300:FF:000439">
    <property type="entry name" value="ATP-dependent RNA helicase HrpA"/>
    <property type="match status" value="1"/>
</dbReference>
<organism evidence="11 12">
    <name type="scientific">Glycomyces sambucus</name>
    <dbReference type="NCBI Taxonomy" id="380244"/>
    <lineage>
        <taxon>Bacteria</taxon>
        <taxon>Bacillati</taxon>
        <taxon>Actinomycetota</taxon>
        <taxon>Actinomycetes</taxon>
        <taxon>Glycomycetales</taxon>
        <taxon>Glycomycetaceae</taxon>
        <taxon>Glycomyces</taxon>
    </lineage>
</organism>
<dbReference type="Pfam" id="PF21010">
    <property type="entry name" value="HA2_C"/>
    <property type="match status" value="1"/>
</dbReference>
<dbReference type="Pfam" id="PF11898">
    <property type="entry name" value="DUF3418"/>
    <property type="match status" value="1"/>
</dbReference>
<dbReference type="InterPro" id="IPR007502">
    <property type="entry name" value="Helicase-assoc_dom"/>
</dbReference>
<evidence type="ECO:0000256" key="3">
    <source>
        <dbReference type="ARBA" id="ARBA00022741"/>
    </source>
</evidence>
<dbReference type="CDD" id="cd18791">
    <property type="entry name" value="SF2_C_RHA"/>
    <property type="match status" value="1"/>
</dbReference>
<dbReference type="GO" id="GO:0005524">
    <property type="term" value="F:ATP binding"/>
    <property type="evidence" value="ECO:0007669"/>
    <property type="project" value="UniProtKB-KW"/>
</dbReference>
<dbReference type="SMART" id="SM00382">
    <property type="entry name" value="AAA"/>
    <property type="match status" value="1"/>
</dbReference>
<evidence type="ECO:0000256" key="5">
    <source>
        <dbReference type="ARBA" id="ARBA00022806"/>
    </source>
</evidence>
<keyword evidence="5 11" id="KW-0347">Helicase</keyword>
<dbReference type="InterPro" id="IPR024590">
    <property type="entry name" value="HrpA_C"/>
</dbReference>
<feature type="domain" description="Helicase C-terminal" evidence="10">
    <location>
        <begin position="302"/>
        <end position="469"/>
    </location>
</feature>
<comment type="catalytic activity">
    <reaction evidence="7">
        <text>ATP + H2O = ADP + phosphate + H(+)</text>
        <dbReference type="Rhea" id="RHEA:13065"/>
        <dbReference type="ChEBI" id="CHEBI:15377"/>
        <dbReference type="ChEBI" id="CHEBI:15378"/>
        <dbReference type="ChEBI" id="CHEBI:30616"/>
        <dbReference type="ChEBI" id="CHEBI:43474"/>
        <dbReference type="ChEBI" id="CHEBI:456216"/>
        <dbReference type="EC" id="3.6.4.13"/>
    </reaction>
</comment>
<dbReference type="InterPro" id="IPR011545">
    <property type="entry name" value="DEAD/DEAH_box_helicase_dom"/>
</dbReference>
<dbReference type="Pfam" id="PF00270">
    <property type="entry name" value="DEAD"/>
    <property type="match status" value="1"/>
</dbReference>
<dbReference type="InterPro" id="IPR014001">
    <property type="entry name" value="Helicase_ATP-bd"/>
</dbReference>
<evidence type="ECO:0000256" key="2">
    <source>
        <dbReference type="ARBA" id="ARBA00012552"/>
    </source>
</evidence>
<dbReference type="Gene3D" id="1.20.120.1080">
    <property type="match status" value="1"/>
</dbReference>
<dbReference type="InterPro" id="IPR027417">
    <property type="entry name" value="P-loop_NTPase"/>
</dbReference>
<feature type="region of interest" description="Disordered" evidence="8">
    <location>
        <begin position="553"/>
        <end position="572"/>
    </location>
</feature>
<keyword evidence="4" id="KW-0378">Hydrolase</keyword>
<dbReference type="SMART" id="SM00847">
    <property type="entry name" value="HA2"/>
    <property type="match status" value="1"/>
</dbReference>
<dbReference type="Pfam" id="PF07717">
    <property type="entry name" value="OB_NTP_bind"/>
    <property type="match status" value="1"/>
</dbReference>
<evidence type="ECO:0000256" key="1">
    <source>
        <dbReference type="ARBA" id="ARBA00008792"/>
    </source>
</evidence>
<comment type="similarity">
    <text evidence="1">Belongs to the DEAD box helicase family. DEAH subfamily.</text>
</comment>
<gene>
    <name evidence="11" type="ORF">SAMN05216298_1056</name>
</gene>
<dbReference type="NCBIfam" id="NF008348">
    <property type="entry name" value="PRK11131.1"/>
    <property type="match status" value="1"/>
</dbReference>
<evidence type="ECO:0000256" key="8">
    <source>
        <dbReference type="SAM" id="MobiDB-lite"/>
    </source>
</evidence>
<dbReference type="FunFam" id="1.20.120.1080:FF:000005">
    <property type="entry name" value="ATP-dependent helicase HrpA"/>
    <property type="match status" value="1"/>
</dbReference>
<evidence type="ECO:0000259" key="10">
    <source>
        <dbReference type="PROSITE" id="PS51194"/>
    </source>
</evidence>
<proteinExistence type="inferred from homology"/>
<dbReference type="GO" id="GO:0003724">
    <property type="term" value="F:RNA helicase activity"/>
    <property type="evidence" value="ECO:0007669"/>
    <property type="project" value="UniProtKB-EC"/>
</dbReference>
<dbReference type="GO" id="GO:0003723">
    <property type="term" value="F:RNA binding"/>
    <property type="evidence" value="ECO:0007669"/>
    <property type="project" value="TreeGrafter"/>
</dbReference>
<dbReference type="SUPFAM" id="SSF52540">
    <property type="entry name" value="P-loop containing nucleoside triphosphate hydrolases"/>
    <property type="match status" value="1"/>
</dbReference>
<feature type="domain" description="Helicase ATP-binding" evidence="9">
    <location>
        <begin position="100"/>
        <end position="263"/>
    </location>
</feature>
<dbReference type="Pfam" id="PF00271">
    <property type="entry name" value="Helicase_C"/>
    <property type="match status" value="1"/>
</dbReference>
<dbReference type="EMBL" id="FNGF01000001">
    <property type="protein sequence ID" value="SDK66557.1"/>
    <property type="molecule type" value="Genomic_DNA"/>
</dbReference>
<dbReference type="SMART" id="SM00490">
    <property type="entry name" value="HELICc"/>
    <property type="match status" value="1"/>
</dbReference>
<evidence type="ECO:0000313" key="12">
    <source>
        <dbReference type="Proteomes" id="UP000198662"/>
    </source>
</evidence>